<dbReference type="OrthoDB" id="9780932at2"/>
<gene>
    <name evidence="2" type="ORF">EL17_09460</name>
</gene>
<dbReference type="STRING" id="1048983.EL17_09460"/>
<dbReference type="eggNOG" id="COG2267">
    <property type="taxonomic scope" value="Bacteria"/>
</dbReference>
<evidence type="ECO:0000313" key="3">
    <source>
        <dbReference type="Proteomes" id="UP000027821"/>
    </source>
</evidence>
<dbReference type="PANTHER" id="PTHR43433:SF5">
    <property type="entry name" value="AB HYDROLASE-1 DOMAIN-CONTAINING PROTEIN"/>
    <property type="match status" value="1"/>
</dbReference>
<dbReference type="PRINTS" id="PR00111">
    <property type="entry name" value="ABHYDROLASE"/>
</dbReference>
<comment type="caution">
    <text evidence="2">The sequence shown here is derived from an EMBL/GenBank/DDBJ whole genome shotgun (WGS) entry which is preliminary data.</text>
</comment>
<evidence type="ECO:0000313" key="2">
    <source>
        <dbReference type="EMBL" id="KEO73735.1"/>
    </source>
</evidence>
<dbReference type="Pfam" id="PF00561">
    <property type="entry name" value="Abhydrolase_1"/>
    <property type="match status" value="1"/>
</dbReference>
<dbReference type="InterPro" id="IPR050471">
    <property type="entry name" value="AB_hydrolase"/>
</dbReference>
<proteinExistence type="predicted"/>
<dbReference type="InterPro" id="IPR000073">
    <property type="entry name" value="AB_hydrolase_1"/>
</dbReference>
<dbReference type="Proteomes" id="UP000027821">
    <property type="component" value="Unassembled WGS sequence"/>
</dbReference>
<sequence length="341" mass="37546">MKKFLLNFLAIIGALFLTVIVMIFALAEPVPDRAEVIIEEVLSGNLPEQIHGDTGRVAAGDLQIWYESIPAKGEPKGTILLIMGLGGNALEWPLYFVQPLVEAGYQVVRFDNRGTGLSSSSDVPFSMEDMADDAFLIMDNLNIPAAHIMGMSMGGMIAQMMAIDQPQRVSTLTLFISSAHLNDPGLPSTERGTFAKFIATGIRHGIPHTQMNALKSTISVRKVVAQELSDRRIRSLVEQGLYNENYRKGFNPKAFQHQIQALNKLESRYGPLSKLNIPTLVLHGTHDPLIPVEHGVRAASIIPGARLVLLEGMGHDLSDEHTEEIHKEMFSLMKKDVFDQG</sequence>
<evidence type="ECO:0000259" key="1">
    <source>
        <dbReference type="Pfam" id="PF00561"/>
    </source>
</evidence>
<feature type="domain" description="AB hydrolase-1" evidence="1">
    <location>
        <begin position="78"/>
        <end position="321"/>
    </location>
</feature>
<protein>
    <recommendedName>
        <fullName evidence="1">AB hydrolase-1 domain-containing protein</fullName>
    </recommendedName>
</protein>
<dbReference type="RefSeq" id="WP_035073605.1">
    <property type="nucleotide sequence ID" value="NZ_JMIH01000018.1"/>
</dbReference>
<organism evidence="2 3">
    <name type="scientific">Anditalea andensis</name>
    <dbReference type="NCBI Taxonomy" id="1048983"/>
    <lineage>
        <taxon>Bacteria</taxon>
        <taxon>Pseudomonadati</taxon>
        <taxon>Bacteroidota</taxon>
        <taxon>Cytophagia</taxon>
        <taxon>Cytophagales</taxon>
        <taxon>Cytophagaceae</taxon>
        <taxon>Anditalea</taxon>
    </lineage>
</organism>
<keyword evidence="3" id="KW-1185">Reference proteome</keyword>
<name>A0A074KZU6_9BACT</name>
<dbReference type="AlphaFoldDB" id="A0A074KZU6"/>
<dbReference type="InterPro" id="IPR029058">
    <property type="entry name" value="AB_hydrolase_fold"/>
</dbReference>
<accession>A0A074KZU6</accession>
<dbReference type="PANTHER" id="PTHR43433">
    <property type="entry name" value="HYDROLASE, ALPHA/BETA FOLD FAMILY PROTEIN"/>
    <property type="match status" value="1"/>
</dbReference>
<dbReference type="SUPFAM" id="SSF53474">
    <property type="entry name" value="alpha/beta-Hydrolases"/>
    <property type="match status" value="1"/>
</dbReference>
<dbReference type="EMBL" id="JMIH01000018">
    <property type="protein sequence ID" value="KEO73735.1"/>
    <property type="molecule type" value="Genomic_DNA"/>
</dbReference>
<reference evidence="2 3" key="1">
    <citation type="submission" date="2014-04" db="EMBL/GenBank/DDBJ databases">
        <title>Characterization and application of a salt tolerant electro-active bacterium.</title>
        <authorList>
            <person name="Yang L."/>
            <person name="Wei S."/>
            <person name="Tay Q.X.M."/>
        </authorList>
    </citation>
    <scope>NUCLEOTIDE SEQUENCE [LARGE SCALE GENOMIC DNA]</scope>
    <source>
        <strain evidence="2 3">LY1</strain>
    </source>
</reference>
<dbReference type="Gene3D" id="3.40.50.1820">
    <property type="entry name" value="alpha/beta hydrolase"/>
    <property type="match status" value="1"/>
</dbReference>